<dbReference type="AlphaFoldDB" id="A0A7L1BAB4"/>
<feature type="compositionally biased region" description="Polar residues" evidence="1">
    <location>
        <begin position="157"/>
        <end position="166"/>
    </location>
</feature>
<reference evidence="2 3" key="1">
    <citation type="submission" date="2019-09" db="EMBL/GenBank/DDBJ databases">
        <title>Bird 10,000 Genomes (B10K) Project - Family phase.</title>
        <authorList>
            <person name="Zhang G."/>
        </authorList>
    </citation>
    <scope>NUCLEOTIDE SEQUENCE [LARGE SCALE GENOMIC DNA]</scope>
    <source>
        <strain evidence="2">B10K-DU-002-05</strain>
        <tissue evidence="2">Muscle</tissue>
    </source>
</reference>
<feature type="compositionally biased region" description="Acidic residues" evidence="1">
    <location>
        <begin position="14"/>
        <end position="23"/>
    </location>
</feature>
<protein>
    <submittedName>
        <fullName evidence="2">RS10B protein</fullName>
    </submittedName>
</protein>
<keyword evidence="3" id="KW-1185">Reference proteome</keyword>
<evidence type="ECO:0000256" key="1">
    <source>
        <dbReference type="SAM" id="MobiDB-lite"/>
    </source>
</evidence>
<gene>
    <name evidence="2" type="primary">Rsph10b</name>
    <name evidence="2" type="ORF">GYMTIB_R10590</name>
</gene>
<accession>A0A7L1BAB4</accession>
<dbReference type="EMBL" id="VXAZ01009370">
    <property type="protein sequence ID" value="NXM49825.1"/>
    <property type="molecule type" value="Genomic_DNA"/>
</dbReference>
<feature type="compositionally biased region" description="Basic residues" evidence="1">
    <location>
        <begin position="119"/>
        <end position="128"/>
    </location>
</feature>
<proteinExistence type="predicted"/>
<comment type="caution">
    <text evidence="2">The sequence shown here is derived from an EMBL/GenBank/DDBJ whole genome shotgun (WGS) entry which is preliminary data.</text>
</comment>
<evidence type="ECO:0000313" key="2">
    <source>
        <dbReference type="EMBL" id="NXM49825.1"/>
    </source>
</evidence>
<sequence>TPGESKCAVSLPTEDVEEGEDSCPEMDFTDEEEELFHLWKCQVQIFFTNKFFPAFEHEVVLREKIKENKNEDAELAELRKIQAEELARRIAEKEVEEAKRREAAAAEKALAELESAKMLKGKPRKGTLSKKDSSGRGLSSKRSLLANKEAPKREPSSETGPQGSRA</sequence>
<feature type="non-terminal residue" evidence="2">
    <location>
        <position position="166"/>
    </location>
</feature>
<feature type="region of interest" description="Disordered" evidence="1">
    <location>
        <begin position="114"/>
        <end position="166"/>
    </location>
</feature>
<feature type="non-terminal residue" evidence="2">
    <location>
        <position position="1"/>
    </location>
</feature>
<evidence type="ECO:0000313" key="3">
    <source>
        <dbReference type="Proteomes" id="UP000579941"/>
    </source>
</evidence>
<dbReference type="Proteomes" id="UP000579941">
    <property type="component" value="Unassembled WGS sequence"/>
</dbReference>
<feature type="region of interest" description="Disordered" evidence="1">
    <location>
        <begin position="1"/>
        <end position="23"/>
    </location>
</feature>
<organism evidence="2 3">
    <name type="scientific">Gymnorhina tibicen</name>
    <name type="common">Australian magpie</name>
    <name type="synonym">Cracticus tibicen</name>
    <dbReference type="NCBI Taxonomy" id="9132"/>
    <lineage>
        <taxon>Eukaryota</taxon>
        <taxon>Metazoa</taxon>
        <taxon>Chordata</taxon>
        <taxon>Craniata</taxon>
        <taxon>Vertebrata</taxon>
        <taxon>Euteleostomi</taxon>
        <taxon>Archelosauria</taxon>
        <taxon>Archosauria</taxon>
        <taxon>Dinosauria</taxon>
        <taxon>Saurischia</taxon>
        <taxon>Theropoda</taxon>
        <taxon>Coelurosauria</taxon>
        <taxon>Aves</taxon>
        <taxon>Neognathae</taxon>
        <taxon>Neoaves</taxon>
        <taxon>Telluraves</taxon>
        <taxon>Australaves</taxon>
        <taxon>Passeriformes</taxon>
        <taxon>Artamidae</taxon>
        <taxon>Gymnorhina</taxon>
    </lineage>
</organism>
<name>A0A7L1BAB4_GYMTI</name>
<feature type="compositionally biased region" description="Low complexity" evidence="1">
    <location>
        <begin position="135"/>
        <end position="145"/>
    </location>
</feature>